<protein>
    <submittedName>
        <fullName evidence="2">Response regulator transcription factor</fullName>
    </submittedName>
</protein>
<comment type="caution">
    <text evidence="1">Lacks conserved residue(s) required for the propagation of feature annotation.</text>
</comment>
<name>A0A068YZM1_9GAMM</name>
<dbReference type="GO" id="GO:0003677">
    <property type="term" value="F:DNA binding"/>
    <property type="evidence" value="ECO:0007669"/>
    <property type="project" value="InterPro"/>
</dbReference>
<reference evidence="2 3" key="1">
    <citation type="journal article" date="2014" name="Genome Announc.">
        <title>Whole-Genome Sequence of Serratia symbiotica Strain CWBI-2.3T, a Free-Living Symbiont of the Black Bean Aphid Aphis fabae.</title>
        <authorList>
            <person name="Foray V."/>
            <person name="Grigorescu A.S."/>
            <person name="Sabri A."/>
            <person name="Haubruge E."/>
            <person name="Lognay G."/>
            <person name="Francis F."/>
            <person name="Fauconnier M.L."/>
            <person name="Hance T."/>
            <person name="Thonart P."/>
        </authorList>
    </citation>
    <scope>NUCLEOTIDE SEQUENCE [LARGE SCALE GENOMIC DNA]</scope>
    <source>
        <strain evidence="2">CWBI-2.3</strain>
    </source>
</reference>
<dbReference type="STRING" id="138074.SYMBAF_10043"/>
<evidence type="ECO:0000313" key="3">
    <source>
        <dbReference type="Proteomes" id="UP000042738"/>
    </source>
</evidence>
<dbReference type="AlphaFoldDB" id="A0A068YZM1"/>
<gene>
    <name evidence="2" type="ORF">SYMBAF_14105</name>
</gene>
<sequence>MTTNVVIATEQRLISCGIKSMIENMHQGQLNTGDKSAHFNIVGAISTPVELINMLAKNSVDLLLLGYSLNTCDNSSSNPLTSMDGYALTKWLISKYPRLKIIIISPYKHVSLIRMMLELGAVGYISMDVGEKTLERVISTAMNNEVYVERHLMKSLFNNQQQDITNITAKESEVLRLLCKGLNLTHIATRMNLSIKTVSAHKLRAMSKLGVNSDCQLYCLLAKTQWFDIAF</sequence>
<proteinExistence type="predicted"/>
<dbReference type="GO" id="GO:0006355">
    <property type="term" value="P:regulation of DNA-templated transcription"/>
    <property type="evidence" value="ECO:0007669"/>
    <property type="project" value="InterPro"/>
</dbReference>
<dbReference type="InterPro" id="IPR039420">
    <property type="entry name" value="WalR-like"/>
</dbReference>
<dbReference type="Gene3D" id="3.40.50.2300">
    <property type="match status" value="1"/>
</dbReference>
<dbReference type="RefSeq" id="WP_040262587.1">
    <property type="nucleotide sequence ID" value="NZ_CAXKXZ010000022.1"/>
</dbReference>
<dbReference type="InterPro" id="IPR001789">
    <property type="entry name" value="Sig_transdc_resp-reg_receiver"/>
</dbReference>
<dbReference type="SUPFAM" id="SSF52172">
    <property type="entry name" value="CheY-like"/>
    <property type="match status" value="1"/>
</dbReference>
<dbReference type="GO" id="GO:0000160">
    <property type="term" value="P:phosphorelay signal transduction system"/>
    <property type="evidence" value="ECO:0007669"/>
    <property type="project" value="InterPro"/>
</dbReference>
<dbReference type="Pfam" id="PF00196">
    <property type="entry name" value="GerE"/>
    <property type="match status" value="1"/>
</dbReference>
<dbReference type="SUPFAM" id="SSF46894">
    <property type="entry name" value="C-terminal effector domain of the bipartite response regulators"/>
    <property type="match status" value="1"/>
</dbReference>
<dbReference type="SMART" id="SM00421">
    <property type="entry name" value="HTH_LUXR"/>
    <property type="match status" value="1"/>
</dbReference>
<dbReference type="PRINTS" id="PR00038">
    <property type="entry name" value="HTHLUXR"/>
</dbReference>
<dbReference type="PANTHER" id="PTHR43214:SF17">
    <property type="entry name" value="TRANSCRIPTIONAL REGULATORY PROTEIN RCSB"/>
    <property type="match status" value="1"/>
</dbReference>
<dbReference type="PROSITE" id="PS50110">
    <property type="entry name" value="RESPONSE_REGULATORY"/>
    <property type="match status" value="1"/>
</dbReference>
<dbReference type="InterPro" id="IPR000792">
    <property type="entry name" value="Tscrpt_reg_LuxR_C"/>
</dbReference>
<dbReference type="InterPro" id="IPR016032">
    <property type="entry name" value="Sig_transdc_resp-reg_C-effctor"/>
</dbReference>
<accession>A0A068YZM1</accession>
<evidence type="ECO:0000313" key="2">
    <source>
        <dbReference type="EMBL" id="QLH63843.1"/>
    </source>
</evidence>
<dbReference type="InterPro" id="IPR011006">
    <property type="entry name" value="CheY-like_superfamily"/>
</dbReference>
<organism evidence="2 3">
    <name type="scientific">Serratia symbiotica</name>
    <dbReference type="NCBI Taxonomy" id="138074"/>
    <lineage>
        <taxon>Bacteria</taxon>
        <taxon>Pseudomonadati</taxon>
        <taxon>Pseudomonadota</taxon>
        <taxon>Gammaproteobacteria</taxon>
        <taxon>Enterobacterales</taxon>
        <taxon>Yersiniaceae</taxon>
        <taxon>Serratia</taxon>
    </lineage>
</organism>
<dbReference type="Proteomes" id="UP000042738">
    <property type="component" value="Chromosome"/>
</dbReference>
<dbReference type="CDD" id="cd06170">
    <property type="entry name" value="LuxR_C_like"/>
    <property type="match status" value="1"/>
</dbReference>
<dbReference type="PANTHER" id="PTHR43214">
    <property type="entry name" value="TWO-COMPONENT RESPONSE REGULATOR"/>
    <property type="match status" value="1"/>
</dbReference>
<dbReference type="EMBL" id="CP050855">
    <property type="protein sequence ID" value="QLH63843.1"/>
    <property type="molecule type" value="Genomic_DNA"/>
</dbReference>
<dbReference type="PROSITE" id="PS50043">
    <property type="entry name" value="HTH_LUXR_2"/>
    <property type="match status" value="1"/>
</dbReference>
<evidence type="ECO:0000256" key="1">
    <source>
        <dbReference type="PROSITE-ProRule" id="PRU00169"/>
    </source>
</evidence>